<dbReference type="Pfam" id="PF12937">
    <property type="entry name" value="F-box-like"/>
    <property type="match status" value="1"/>
</dbReference>
<dbReference type="EMBL" id="JARKIB010000021">
    <property type="protein sequence ID" value="KAJ7767823.1"/>
    <property type="molecule type" value="Genomic_DNA"/>
</dbReference>
<dbReference type="InterPro" id="IPR001810">
    <property type="entry name" value="F-box_dom"/>
</dbReference>
<dbReference type="PANTHER" id="PTHR47667:SF1">
    <property type="entry name" value="REGULATOR OF TY1 TRANSPOSITION PROTEIN 107"/>
    <property type="match status" value="1"/>
</dbReference>
<dbReference type="SUPFAM" id="SSF52113">
    <property type="entry name" value="BRCT domain"/>
    <property type="match status" value="2"/>
</dbReference>
<sequence length="301" mass="33298">MALAIFERVIYYIDGCSNADQIVRLLDIHGGKRTRTRKSATRIIVEPARFEEMNKKGSRAILVTPEWVYSSMKAGKKRPGEYYSPDPSLFFSSVVISAVGLSAQQVDDVRTAISICGGQWAPTITDEITHLIVGPTPGIELDLRPIHVSLGWFLDCRDQGVLLPASSGQSPQPCELGNPSFSAAQRFCESHLSELIVPARGHPSSRVGTQPPHRPLPVLPVELLTRIFIEFRDISQGSWLPHPMAALLPITQVSVRWRTIAHSTTALWTQITLNFHTKSSSVAFIGSLESGRYEVGRSLYR</sequence>
<protein>
    <recommendedName>
        <fullName evidence="1">BRCT domain-containing protein</fullName>
    </recommendedName>
</protein>
<dbReference type="Gene3D" id="1.20.1280.50">
    <property type="match status" value="1"/>
</dbReference>
<evidence type="ECO:0000259" key="1">
    <source>
        <dbReference type="PROSITE" id="PS50172"/>
    </source>
</evidence>
<dbReference type="InterPro" id="IPR053036">
    <property type="entry name" value="CellCycle_DNARepair_Reg"/>
</dbReference>
<dbReference type="CDD" id="cd00027">
    <property type="entry name" value="BRCT"/>
    <property type="match status" value="1"/>
</dbReference>
<name>A0AAD7NN95_9AGAR</name>
<dbReference type="PANTHER" id="PTHR47667">
    <property type="entry name" value="REGULATOR OF TY1 TRANSPOSITION PROTEIN 107"/>
    <property type="match status" value="1"/>
</dbReference>
<organism evidence="2 3">
    <name type="scientific">Mycena metata</name>
    <dbReference type="NCBI Taxonomy" id="1033252"/>
    <lineage>
        <taxon>Eukaryota</taxon>
        <taxon>Fungi</taxon>
        <taxon>Dikarya</taxon>
        <taxon>Basidiomycota</taxon>
        <taxon>Agaricomycotina</taxon>
        <taxon>Agaricomycetes</taxon>
        <taxon>Agaricomycetidae</taxon>
        <taxon>Agaricales</taxon>
        <taxon>Marasmiineae</taxon>
        <taxon>Mycenaceae</taxon>
        <taxon>Mycena</taxon>
    </lineage>
</organism>
<dbReference type="SMART" id="SM00292">
    <property type="entry name" value="BRCT"/>
    <property type="match status" value="2"/>
</dbReference>
<evidence type="ECO:0000313" key="3">
    <source>
        <dbReference type="Proteomes" id="UP001215598"/>
    </source>
</evidence>
<reference evidence="2" key="1">
    <citation type="submission" date="2023-03" db="EMBL/GenBank/DDBJ databases">
        <title>Massive genome expansion in bonnet fungi (Mycena s.s.) driven by repeated elements and novel gene families across ecological guilds.</title>
        <authorList>
            <consortium name="Lawrence Berkeley National Laboratory"/>
            <person name="Harder C.B."/>
            <person name="Miyauchi S."/>
            <person name="Viragh M."/>
            <person name="Kuo A."/>
            <person name="Thoen E."/>
            <person name="Andreopoulos B."/>
            <person name="Lu D."/>
            <person name="Skrede I."/>
            <person name="Drula E."/>
            <person name="Henrissat B."/>
            <person name="Morin E."/>
            <person name="Kohler A."/>
            <person name="Barry K."/>
            <person name="LaButti K."/>
            <person name="Morin E."/>
            <person name="Salamov A."/>
            <person name="Lipzen A."/>
            <person name="Mereny Z."/>
            <person name="Hegedus B."/>
            <person name="Baldrian P."/>
            <person name="Stursova M."/>
            <person name="Weitz H."/>
            <person name="Taylor A."/>
            <person name="Grigoriev I.V."/>
            <person name="Nagy L.G."/>
            <person name="Martin F."/>
            <person name="Kauserud H."/>
        </authorList>
    </citation>
    <scope>NUCLEOTIDE SEQUENCE</scope>
    <source>
        <strain evidence="2">CBHHK182m</strain>
    </source>
</reference>
<dbReference type="Proteomes" id="UP001215598">
    <property type="component" value="Unassembled WGS sequence"/>
</dbReference>
<accession>A0AAD7NN95</accession>
<feature type="domain" description="BRCT" evidence="1">
    <location>
        <begin position="86"/>
        <end position="164"/>
    </location>
</feature>
<keyword evidence="3" id="KW-1185">Reference proteome</keyword>
<dbReference type="AlphaFoldDB" id="A0AAD7NN95"/>
<dbReference type="InterPro" id="IPR036420">
    <property type="entry name" value="BRCT_dom_sf"/>
</dbReference>
<comment type="caution">
    <text evidence="2">The sequence shown here is derived from an EMBL/GenBank/DDBJ whole genome shotgun (WGS) entry which is preliminary data.</text>
</comment>
<dbReference type="Gene3D" id="3.40.50.10190">
    <property type="entry name" value="BRCT domain"/>
    <property type="match status" value="2"/>
</dbReference>
<proteinExistence type="predicted"/>
<gene>
    <name evidence="2" type="ORF">B0H16DRAFT_338248</name>
</gene>
<dbReference type="PROSITE" id="PS50172">
    <property type="entry name" value="BRCT"/>
    <property type="match status" value="2"/>
</dbReference>
<evidence type="ECO:0000313" key="2">
    <source>
        <dbReference type="EMBL" id="KAJ7767823.1"/>
    </source>
</evidence>
<dbReference type="InterPro" id="IPR001357">
    <property type="entry name" value="BRCT_dom"/>
</dbReference>
<feature type="domain" description="BRCT" evidence="1">
    <location>
        <begin position="1"/>
        <end position="85"/>
    </location>
</feature>